<dbReference type="SMART" id="SM00225">
    <property type="entry name" value="BTB"/>
    <property type="match status" value="1"/>
</dbReference>
<evidence type="ECO:0000313" key="4">
    <source>
        <dbReference type="Proteomes" id="UP000615446"/>
    </source>
</evidence>
<dbReference type="AlphaFoldDB" id="A0A8H3L8D6"/>
<dbReference type="InterPro" id="IPR011333">
    <property type="entry name" value="SKP1/BTB/POZ_sf"/>
</dbReference>
<dbReference type="SMART" id="SM00875">
    <property type="entry name" value="BACK"/>
    <property type="match status" value="1"/>
</dbReference>
<sequence>MLRVLKSLNKFKKVENDVIIYVGEGPDIKEFRSYSKTLCNKSEYFKKILSDENIEKENGSCIIKIPNINTEIFEIIIKNINGTEDLNKKTGIEILNIIIASDDLKLSYLVKQAEDFFMKHRQLLRNEPVEILQLTFHHKTFKDILDRNDLNLIEIKIWDNLIKWISAQEKTLTKNQFNRFISLIRFYDISSEDYFHKVKPYKEFLSKDMQEEILKFHMIPEYKPILVNFLPRRNYSVTSILINQDHFALFANWIDRKHRYCNFILLYRASRDGKTAAAFHNRCDNRGATIVVVKIKNSEQIAGGYNPLSWDSSGSNKSTKESFLFNFMDKNDFQSANVVNSKGDQYSLV</sequence>
<evidence type="ECO:0000259" key="2">
    <source>
        <dbReference type="PROSITE" id="PS51886"/>
    </source>
</evidence>
<protein>
    <recommendedName>
        <fullName evidence="5">TLDc domain-containing protein</fullName>
    </recommendedName>
</protein>
<accession>A0A8H3L8D6</accession>
<evidence type="ECO:0000313" key="3">
    <source>
        <dbReference type="EMBL" id="GES81014.1"/>
    </source>
</evidence>
<evidence type="ECO:0008006" key="5">
    <source>
        <dbReference type="Google" id="ProtNLM"/>
    </source>
</evidence>
<proteinExistence type="predicted"/>
<dbReference type="Proteomes" id="UP000615446">
    <property type="component" value="Unassembled WGS sequence"/>
</dbReference>
<feature type="domain" description="TLDc" evidence="2">
    <location>
        <begin position="240"/>
        <end position="349"/>
    </location>
</feature>
<dbReference type="InterPro" id="IPR011705">
    <property type="entry name" value="BACK"/>
</dbReference>
<comment type="caution">
    <text evidence="3">The sequence shown here is derived from an EMBL/GenBank/DDBJ whole genome shotgun (WGS) entry which is preliminary data.</text>
</comment>
<organism evidence="3 4">
    <name type="scientific">Rhizophagus clarus</name>
    <dbReference type="NCBI Taxonomy" id="94130"/>
    <lineage>
        <taxon>Eukaryota</taxon>
        <taxon>Fungi</taxon>
        <taxon>Fungi incertae sedis</taxon>
        <taxon>Mucoromycota</taxon>
        <taxon>Glomeromycotina</taxon>
        <taxon>Glomeromycetes</taxon>
        <taxon>Glomerales</taxon>
        <taxon>Glomeraceae</taxon>
        <taxon>Rhizophagus</taxon>
    </lineage>
</organism>
<dbReference type="OrthoDB" id="25620at2759"/>
<evidence type="ECO:0000259" key="1">
    <source>
        <dbReference type="PROSITE" id="PS50097"/>
    </source>
</evidence>
<dbReference type="CDD" id="cd18186">
    <property type="entry name" value="BTB_POZ_ZBTB_KLHL-like"/>
    <property type="match status" value="1"/>
</dbReference>
<dbReference type="PROSITE" id="PS51886">
    <property type="entry name" value="TLDC"/>
    <property type="match status" value="1"/>
</dbReference>
<feature type="domain" description="BTB" evidence="1">
    <location>
        <begin position="16"/>
        <end position="80"/>
    </location>
</feature>
<gene>
    <name evidence="3" type="ORF">RCL2_000827400</name>
</gene>
<name>A0A8H3L8D6_9GLOM</name>
<dbReference type="InterPro" id="IPR000210">
    <property type="entry name" value="BTB/POZ_dom"/>
</dbReference>
<dbReference type="Pfam" id="PF00651">
    <property type="entry name" value="BTB"/>
    <property type="match status" value="1"/>
</dbReference>
<reference evidence="3" key="1">
    <citation type="submission" date="2019-10" db="EMBL/GenBank/DDBJ databases">
        <title>Conservation and host-specific expression of non-tandemly repeated heterogenous ribosome RNA gene in arbuscular mycorrhizal fungi.</title>
        <authorList>
            <person name="Maeda T."/>
            <person name="Kobayashi Y."/>
            <person name="Nakagawa T."/>
            <person name="Ezawa T."/>
            <person name="Yamaguchi K."/>
            <person name="Bino T."/>
            <person name="Nishimoto Y."/>
            <person name="Shigenobu S."/>
            <person name="Kawaguchi M."/>
        </authorList>
    </citation>
    <scope>NUCLEOTIDE SEQUENCE</scope>
    <source>
        <strain evidence="3">HR1</strain>
    </source>
</reference>
<dbReference type="PROSITE" id="PS50097">
    <property type="entry name" value="BTB"/>
    <property type="match status" value="1"/>
</dbReference>
<dbReference type="InterPro" id="IPR006571">
    <property type="entry name" value="TLDc_dom"/>
</dbReference>
<dbReference type="SUPFAM" id="SSF54695">
    <property type="entry name" value="POZ domain"/>
    <property type="match status" value="1"/>
</dbReference>
<dbReference type="EMBL" id="BLAL01000053">
    <property type="protein sequence ID" value="GES81014.1"/>
    <property type="molecule type" value="Genomic_DNA"/>
</dbReference>
<dbReference type="Pfam" id="PF07534">
    <property type="entry name" value="TLD"/>
    <property type="match status" value="1"/>
</dbReference>
<dbReference type="Gene3D" id="3.30.710.10">
    <property type="entry name" value="Potassium Channel Kv1.1, Chain A"/>
    <property type="match status" value="1"/>
</dbReference>